<dbReference type="GeneID" id="78341131"/>
<dbReference type="AlphaFoldDB" id="A0A4Y1XP90"/>
<dbReference type="InterPro" id="IPR051916">
    <property type="entry name" value="GPI-anchor_lipid_remodeler"/>
</dbReference>
<protein>
    <submittedName>
        <fullName evidence="1">Uncharacterized protein</fullName>
    </submittedName>
</protein>
<evidence type="ECO:0000313" key="1">
    <source>
        <dbReference type="EMBL" id="BBL03097.1"/>
    </source>
</evidence>
<dbReference type="Gene3D" id="3.60.10.10">
    <property type="entry name" value="Endonuclease/exonuclease/phosphatase"/>
    <property type="match status" value="1"/>
</dbReference>
<accession>A0A4Y1WQN4</accession>
<proteinExistence type="predicted"/>
<dbReference type="GO" id="GO:0016020">
    <property type="term" value="C:membrane"/>
    <property type="evidence" value="ECO:0007669"/>
    <property type="project" value="GOC"/>
</dbReference>
<gene>
    <name evidence="1" type="ORF">A5CBH24_04100</name>
</gene>
<dbReference type="PANTHER" id="PTHR14859:SF15">
    <property type="entry name" value="ENDONUCLEASE_EXONUCLEASE_PHOSPHATASE DOMAIN-CONTAINING PROTEIN"/>
    <property type="match status" value="1"/>
</dbReference>
<dbReference type="PANTHER" id="PTHR14859">
    <property type="entry name" value="CALCOFLUOR WHITE HYPERSENSITIVE PROTEIN PRECURSOR"/>
    <property type="match status" value="1"/>
</dbReference>
<organism evidence="1 2">
    <name type="scientific">Alistipes communis</name>
    <dbReference type="NCBI Taxonomy" id="2585118"/>
    <lineage>
        <taxon>Bacteria</taxon>
        <taxon>Pseudomonadati</taxon>
        <taxon>Bacteroidota</taxon>
        <taxon>Bacteroidia</taxon>
        <taxon>Bacteroidales</taxon>
        <taxon>Rikenellaceae</taxon>
        <taxon>Alistipes</taxon>
    </lineage>
</organism>
<sequence length="291" mass="32755">MKITRFILSALFGCCLVLSAVACSDLSGDNSDFNFGDMPSDEPENPYDGQGYDRLPSSVRLATYNTHRCEGWTQNSGTDRANYNNTAKVISLMDPDVIALQELDKNTTWHPTDQLQELADRTGMRPYYCKTIDYRGGDYGIGILCKTAPKNTYAGDLPGEEPRKFFLAEFDDYIFIATHFCHKSDENRQRSFEIITEYITAHYISYTKPIYLAGDFNTSEIPETALESWKIISTSANTFVNTASPSRIDYVLVYTGNSPHYELLGTAVPSYEEINVMTVSDHLPVLVDLKK</sequence>
<reference evidence="2" key="1">
    <citation type="submission" date="2019-06" db="EMBL/GenBank/DDBJ databases">
        <title>Alistipes onderdonkii subsp. vulgaris subsp. nov., Alistipes dispar sp. nov. and Alistipes communis sp. nov., isolated from human faeces, and creation of Alistipes onderdonkii subsp. onderdonkii subsp. nov.</title>
        <authorList>
            <person name="Sakamoto M."/>
            <person name="Ikeyama N."/>
            <person name="Ogata Y."/>
            <person name="Suda W."/>
            <person name="Iino T."/>
            <person name="Hattori M."/>
            <person name="Ohkuma M."/>
        </authorList>
    </citation>
    <scope>NUCLEOTIDE SEQUENCE [LARGE SCALE GENOMIC DNA]</scope>
    <source>
        <strain evidence="2">5CBH24</strain>
    </source>
</reference>
<dbReference type="EMBL" id="AP019735">
    <property type="protein sequence ID" value="BBL03097.1"/>
    <property type="molecule type" value="Genomic_DNA"/>
</dbReference>
<dbReference type="OrthoDB" id="596345at2"/>
<evidence type="ECO:0000313" key="2">
    <source>
        <dbReference type="Proteomes" id="UP000318946"/>
    </source>
</evidence>
<dbReference type="PROSITE" id="PS51257">
    <property type="entry name" value="PROKAR_LIPOPROTEIN"/>
    <property type="match status" value="1"/>
</dbReference>
<dbReference type="Pfam" id="PF03372">
    <property type="entry name" value="Exo_endo_phos"/>
    <property type="match status" value="1"/>
</dbReference>
<accession>A0A4Y1XP90</accession>
<dbReference type="InterPro" id="IPR005135">
    <property type="entry name" value="Endo/exonuclease/phosphatase"/>
</dbReference>
<dbReference type="InterPro" id="IPR036691">
    <property type="entry name" value="Endo/exonu/phosph_ase_sf"/>
</dbReference>
<dbReference type="RefSeq" id="WP_141412042.1">
    <property type="nucleotide sequence ID" value="NZ_AP019735.1"/>
</dbReference>
<dbReference type="KEGG" id="acou:A5CBH24_04100"/>
<dbReference type="GO" id="GO:0003824">
    <property type="term" value="F:catalytic activity"/>
    <property type="evidence" value="ECO:0007669"/>
    <property type="project" value="InterPro"/>
</dbReference>
<dbReference type="Proteomes" id="UP000318946">
    <property type="component" value="Chromosome"/>
</dbReference>
<name>A0A4Y1XP90_9BACT</name>
<dbReference type="SUPFAM" id="SSF56219">
    <property type="entry name" value="DNase I-like"/>
    <property type="match status" value="1"/>
</dbReference>
<dbReference type="GO" id="GO:0006506">
    <property type="term" value="P:GPI anchor biosynthetic process"/>
    <property type="evidence" value="ECO:0007669"/>
    <property type="project" value="TreeGrafter"/>
</dbReference>
<keyword evidence="2" id="KW-1185">Reference proteome</keyword>